<accession>A0A9D1MEV1</accession>
<dbReference type="Proteomes" id="UP000824081">
    <property type="component" value="Unassembled WGS sequence"/>
</dbReference>
<protein>
    <recommendedName>
        <fullName evidence="8">Protein translocase subunit SecE</fullName>
    </recommendedName>
</protein>
<reference evidence="9" key="1">
    <citation type="submission" date="2020-10" db="EMBL/GenBank/DDBJ databases">
        <authorList>
            <person name="Gilroy R."/>
        </authorList>
    </citation>
    <scope>NUCLEOTIDE SEQUENCE</scope>
    <source>
        <strain evidence="9">11687</strain>
    </source>
</reference>
<dbReference type="InterPro" id="IPR005807">
    <property type="entry name" value="SecE_bac"/>
</dbReference>
<evidence type="ECO:0000256" key="1">
    <source>
        <dbReference type="ARBA" id="ARBA00004370"/>
    </source>
</evidence>
<evidence type="ECO:0000256" key="5">
    <source>
        <dbReference type="ARBA" id="ARBA00022989"/>
    </source>
</evidence>
<reference evidence="9" key="2">
    <citation type="journal article" date="2021" name="PeerJ">
        <title>Extensive microbial diversity within the chicken gut microbiome revealed by metagenomics and culture.</title>
        <authorList>
            <person name="Gilroy R."/>
            <person name="Ravi A."/>
            <person name="Getino M."/>
            <person name="Pursley I."/>
            <person name="Horton D.L."/>
            <person name="Alikhan N.F."/>
            <person name="Baker D."/>
            <person name="Gharbi K."/>
            <person name="Hall N."/>
            <person name="Watson M."/>
            <person name="Adriaenssens E.M."/>
            <person name="Foster-Nyarko E."/>
            <person name="Jarju S."/>
            <person name="Secka A."/>
            <person name="Antonio M."/>
            <person name="Oren A."/>
            <person name="Chaudhuri R.R."/>
            <person name="La Ragione R."/>
            <person name="Hildebrand F."/>
            <person name="Pallen M.J."/>
        </authorList>
    </citation>
    <scope>NUCLEOTIDE SEQUENCE</scope>
    <source>
        <strain evidence="9">11687</strain>
    </source>
</reference>
<evidence type="ECO:0000313" key="9">
    <source>
        <dbReference type="EMBL" id="HIU58982.1"/>
    </source>
</evidence>
<dbReference type="GO" id="GO:0043952">
    <property type="term" value="P:protein transport by the Sec complex"/>
    <property type="evidence" value="ECO:0007669"/>
    <property type="project" value="UniProtKB-UniRule"/>
</dbReference>
<comment type="similarity">
    <text evidence="8">Belongs to the SecE/SEC61-gamma family.</text>
</comment>
<evidence type="ECO:0000256" key="4">
    <source>
        <dbReference type="ARBA" id="ARBA00022927"/>
    </source>
</evidence>
<dbReference type="GO" id="GO:0009306">
    <property type="term" value="P:protein secretion"/>
    <property type="evidence" value="ECO:0007669"/>
    <property type="project" value="UniProtKB-UniRule"/>
</dbReference>
<comment type="subcellular location">
    <subcellularLocation>
        <location evidence="8">Cell membrane</location>
        <topology evidence="8">Single-pass membrane protein</topology>
    </subcellularLocation>
    <subcellularLocation>
        <location evidence="1">Membrane</location>
    </subcellularLocation>
</comment>
<dbReference type="GO" id="GO:0006605">
    <property type="term" value="P:protein targeting"/>
    <property type="evidence" value="ECO:0007669"/>
    <property type="project" value="UniProtKB-UniRule"/>
</dbReference>
<evidence type="ECO:0000313" key="10">
    <source>
        <dbReference type="Proteomes" id="UP000824081"/>
    </source>
</evidence>
<gene>
    <name evidence="8 9" type="primary">secE</name>
    <name evidence="9" type="ORF">IAC57_02660</name>
</gene>
<evidence type="ECO:0000256" key="7">
    <source>
        <dbReference type="ARBA" id="ARBA00023136"/>
    </source>
</evidence>
<keyword evidence="4 8" id="KW-0653">Protein transport</keyword>
<keyword evidence="7 8" id="KW-0472">Membrane</keyword>
<dbReference type="EMBL" id="DVMZ01000070">
    <property type="protein sequence ID" value="HIU58982.1"/>
    <property type="molecule type" value="Genomic_DNA"/>
</dbReference>
<dbReference type="HAMAP" id="MF_00422">
    <property type="entry name" value="SecE"/>
    <property type="match status" value="1"/>
</dbReference>
<dbReference type="GO" id="GO:0065002">
    <property type="term" value="P:intracellular protein transmembrane transport"/>
    <property type="evidence" value="ECO:0007669"/>
    <property type="project" value="UniProtKB-UniRule"/>
</dbReference>
<keyword evidence="2 8" id="KW-0813">Transport</keyword>
<proteinExistence type="inferred from homology"/>
<dbReference type="NCBIfam" id="TIGR00964">
    <property type="entry name" value="secE_bact"/>
    <property type="match status" value="1"/>
</dbReference>
<organism evidence="9 10">
    <name type="scientific">Candidatus Scatosoma pullistercoris</name>
    <dbReference type="NCBI Taxonomy" id="2840934"/>
    <lineage>
        <taxon>Bacteria</taxon>
        <taxon>Bacillati</taxon>
        <taxon>Bacillota</taxon>
        <taxon>Clostridia</taxon>
        <taxon>Candidatus Scatosoma</taxon>
    </lineage>
</organism>
<comment type="function">
    <text evidence="8">Essential subunit of the Sec protein translocation channel SecYEG. Clamps together the 2 halves of SecY. May contact the channel plug during translocation.</text>
</comment>
<sequence>MANATKTKNKKPSWFRRAGAKIKEVASELKRVTWPSFPTVLKTTGVVLVIVFVFLAVVTGVDALLLFLMKLISA</sequence>
<name>A0A9D1MEV1_9FIRM</name>
<dbReference type="InterPro" id="IPR001901">
    <property type="entry name" value="Translocase_SecE/Sec61-g"/>
</dbReference>
<dbReference type="GO" id="GO:0008320">
    <property type="term" value="F:protein transmembrane transporter activity"/>
    <property type="evidence" value="ECO:0007669"/>
    <property type="project" value="UniProtKB-UniRule"/>
</dbReference>
<dbReference type="GO" id="GO:0005886">
    <property type="term" value="C:plasma membrane"/>
    <property type="evidence" value="ECO:0007669"/>
    <property type="project" value="UniProtKB-SubCell"/>
</dbReference>
<dbReference type="InterPro" id="IPR038379">
    <property type="entry name" value="SecE_sf"/>
</dbReference>
<evidence type="ECO:0000256" key="3">
    <source>
        <dbReference type="ARBA" id="ARBA00022692"/>
    </source>
</evidence>
<evidence type="ECO:0000256" key="2">
    <source>
        <dbReference type="ARBA" id="ARBA00022448"/>
    </source>
</evidence>
<keyword evidence="3 8" id="KW-0812">Transmembrane</keyword>
<keyword evidence="5 8" id="KW-1133">Transmembrane helix</keyword>
<dbReference type="Gene3D" id="1.20.5.1030">
    <property type="entry name" value="Preprotein translocase secy subunit"/>
    <property type="match status" value="1"/>
</dbReference>
<evidence type="ECO:0000256" key="8">
    <source>
        <dbReference type="HAMAP-Rule" id="MF_00422"/>
    </source>
</evidence>
<comment type="subunit">
    <text evidence="8">Component of the Sec protein translocase complex. Heterotrimer consisting of SecY, SecE and SecG subunits. The heterotrimers can form oligomers, although 1 heterotrimer is thought to be able to translocate proteins. Interacts with the ribosome. Interacts with SecDF, and other proteins may be involved. Interacts with SecA.</text>
</comment>
<keyword evidence="8" id="KW-1003">Cell membrane</keyword>
<keyword evidence="6 8" id="KW-0811">Translocation</keyword>
<evidence type="ECO:0000256" key="6">
    <source>
        <dbReference type="ARBA" id="ARBA00023010"/>
    </source>
</evidence>
<feature type="transmembrane region" description="Helical" evidence="8">
    <location>
        <begin position="45"/>
        <end position="68"/>
    </location>
</feature>
<dbReference type="AlphaFoldDB" id="A0A9D1MEV1"/>
<dbReference type="Pfam" id="PF00584">
    <property type="entry name" value="SecE"/>
    <property type="match status" value="1"/>
</dbReference>
<comment type="caution">
    <text evidence="9">The sequence shown here is derived from an EMBL/GenBank/DDBJ whole genome shotgun (WGS) entry which is preliminary data.</text>
</comment>